<feature type="transmembrane region" description="Helical" evidence="1">
    <location>
        <begin position="164"/>
        <end position="181"/>
    </location>
</feature>
<sequence>MLTHEQVQAAISAQLDGEEPQLASDVIEAHIAHCADCAAFRDKAAALSRSLNFVEPDGGMAPPKDLSDIILAGVEPEWQRASSARQASLTLARIALGLLAFVFAAWAVVVVVSASGLATTGTEGTLAADADPERARLLMEAAALRFALASGLGFAAWRPASAPGLMPVACTMFAFLCGFTMRDFALGTASAGQVYILVATGLATAALGWAWAADRGFVPRDVFRGLSANPR</sequence>
<accession>A0A2W5AZA8</accession>
<feature type="transmembrane region" description="Helical" evidence="1">
    <location>
        <begin position="94"/>
        <end position="117"/>
    </location>
</feature>
<gene>
    <name evidence="3" type="ORF">DI609_09845</name>
</gene>
<evidence type="ECO:0000313" key="3">
    <source>
        <dbReference type="EMBL" id="PZO98762.1"/>
    </source>
</evidence>
<keyword evidence="1" id="KW-1133">Transmembrane helix</keyword>
<proteinExistence type="predicted"/>
<dbReference type="EMBL" id="QFNY01000256">
    <property type="protein sequence ID" value="PZO98762.1"/>
    <property type="molecule type" value="Genomic_DNA"/>
</dbReference>
<protein>
    <recommendedName>
        <fullName evidence="2">Putative zinc-finger domain-containing protein</fullName>
    </recommendedName>
</protein>
<dbReference type="AlphaFoldDB" id="A0A2W5AZA8"/>
<comment type="caution">
    <text evidence="3">The sequence shown here is derived from an EMBL/GenBank/DDBJ whole genome shotgun (WGS) entry which is preliminary data.</text>
</comment>
<evidence type="ECO:0000313" key="4">
    <source>
        <dbReference type="Proteomes" id="UP000249451"/>
    </source>
</evidence>
<organism evidence="3 4">
    <name type="scientific">Corynebacterium urealyticum</name>
    <dbReference type="NCBI Taxonomy" id="43771"/>
    <lineage>
        <taxon>Bacteria</taxon>
        <taxon>Bacillati</taxon>
        <taxon>Actinomycetota</taxon>
        <taxon>Actinomycetes</taxon>
        <taxon>Mycobacteriales</taxon>
        <taxon>Corynebacteriaceae</taxon>
        <taxon>Corynebacterium</taxon>
    </lineage>
</organism>
<dbReference type="InterPro" id="IPR027383">
    <property type="entry name" value="Znf_put"/>
</dbReference>
<evidence type="ECO:0000259" key="2">
    <source>
        <dbReference type="Pfam" id="PF13490"/>
    </source>
</evidence>
<name>A0A2W5AZA8_9CORY</name>
<evidence type="ECO:0000256" key="1">
    <source>
        <dbReference type="SAM" id="Phobius"/>
    </source>
</evidence>
<dbReference type="Pfam" id="PF13490">
    <property type="entry name" value="zf-HC2"/>
    <property type="match status" value="1"/>
</dbReference>
<keyword evidence="1" id="KW-0812">Transmembrane</keyword>
<reference evidence="3 4" key="1">
    <citation type="submission" date="2017-11" db="EMBL/GenBank/DDBJ databases">
        <title>Infants hospitalized years apart are colonized by the same room-sourced microbial strains.</title>
        <authorList>
            <person name="Brooks B."/>
            <person name="Olm M.R."/>
            <person name="Firek B.A."/>
            <person name="Baker R."/>
            <person name="Thomas B.C."/>
            <person name="Morowitz M.J."/>
            <person name="Banfield J.F."/>
        </authorList>
    </citation>
    <scope>NUCLEOTIDE SEQUENCE [LARGE SCALE GENOMIC DNA]</scope>
    <source>
        <strain evidence="3">S2_012_000_R3_87</strain>
    </source>
</reference>
<dbReference type="Proteomes" id="UP000249451">
    <property type="component" value="Unassembled WGS sequence"/>
</dbReference>
<feature type="domain" description="Putative zinc-finger" evidence="2">
    <location>
        <begin position="5"/>
        <end position="38"/>
    </location>
</feature>
<feature type="transmembrane region" description="Helical" evidence="1">
    <location>
        <begin position="193"/>
        <end position="212"/>
    </location>
</feature>
<keyword evidence="1" id="KW-0472">Membrane</keyword>